<keyword evidence="3" id="KW-1185">Reference proteome</keyword>
<dbReference type="EnsemblMetazoa" id="GAUT001072-RA">
    <property type="protein sequence ID" value="GAUT001072-PA"/>
    <property type="gene ID" value="GAUT001072"/>
</dbReference>
<sequence>MPITTAVFAPNILQQQQETQKENNCSEQDFYFGKLGYSNMQRPSAQSHLSSTLDRSTSSYSQKRPPQEPKYSHRCSNHNNHDEHHYNNKDYRYKDQGCQQYNHCNRTNYHRQQQQPQEINSESCPANCTVEMENIALDYLQYVIQCLSKNIGQFDRISPRFSSMFVGMKNNMFVLSNAMEEIFNESVKNANFRYIGAKLSCLLYKLNPQKDSLFYTLLKYQLDFYQNEIKEYIKTNQESKMRETTLFLAELYIQLRGEEFHTQFIAESILYSLKRLLTENFDNVRCVCLTLKLAGYDLTADFSK</sequence>
<dbReference type="InterPro" id="IPR051367">
    <property type="entry name" value="mRNA_TranslReg/HistoneTransl"/>
</dbReference>
<evidence type="ECO:0000313" key="3">
    <source>
        <dbReference type="Proteomes" id="UP000078200"/>
    </source>
</evidence>
<dbReference type="PANTHER" id="PTHR23254:SF15">
    <property type="entry name" value="POLYADENYLATE-BINDING PROTEIN-INTERACTING PROTEIN 1"/>
    <property type="match status" value="1"/>
</dbReference>
<accession>A0A1A9UDQ1</accession>
<dbReference type="PANTHER" id="PTHR23254">
    <property type="entry name" value="EIF4G DOMAIN PROTEIN"/>
    <property type="match status" value="1"/>
</dbReference>
<feature type="region of interest" description="Disordered" evidence="1">
    <location>
        <begin position="41"/>
        <end position="88"/>
    </location>
</feature>
<reference evidence="2" key="1">
    <citation type="submission" date="2020-05" db="UniProtKB">
        <authorList>
            <consortium name="EnsemblMetazoa"/>
        </authorList>
    </citation>
    <scope>IDENTIFICATION</scope>
    <source>
        <strain evidence="2">TTRI</strain>
    </source>
</reference>
<name>A0A1A9UDQ1_GLOAU</name>
<proteinExistence type="predicted"/>
<dbReference type="SUPFAM" id="SSF48371">
    <property type="entry name" value="ARM repeat"/>
    <property type="match status" value="1"/>
</dbReference>
<dbReference type="InterPro" id="IPR016024">
    <property type="entry name" value="ARM-type_fold"/>
</dbReference>
<evidence type="ECO:0008006" key="4">
    <source>
        <dbReference type="Google" id="ProtNLM"/>
    </source>
</evidence>
<feature type="compositionally biased region" description="Low complexity" evidence="1">
    <location>
        <begin position="47"/>
        <end position="61"/>
    </location>
</feature>
<protein>
    <recommendedName>
        <fullName evidence="4">MIF4G domain-containing protein</fullName>
    </recommendedName>
</protein>
<evidence type="ECO:0000256" key="1">
    <source>
        <dbReference type="SAM" id="MobiDB-lite"/>
    </source>
</evidence>
<evidence type="ECO:0000313" key="2">
    <source>
        <dbReference type="EnsemblMetazoa" id="GAUT001072-PA"/>
    </source>
</evidence>
<dbReference type="VEuPathDB" id="VectorBase:GAUT001072"/>
<dbReference type="Proteomes" id="UP000078200">
    <property type="component" value="Unassembled WGS sequence"/>
</dbReference>
<organism evidence="2 3">
    <name type="scientific">Glossina austeni</name>
    <name type="common">Savannah tsetse fly</name>
    <dbReference type="NCBI Taxonomy" id="7395"/>
    <lineage>
        <taxon>Eukaryota</taxon>
        <taxon>Metazoa</taxon>
        <taxon>Ecdysozoa</taxon>
        <taxon>Arthropoda</taxon>
        <taxon>Hexapoda</taxon>
        <taxon>Insecta</taxon>
        <taxon>Pterygota</taxon>
        <taxon>Neoptera</taxon>
        <taxon>Endopterygota</taxon>
        <taxon>Diptera</taxon>
        <taxon>Brachycera</taxon>
        <taxon>Muscomorpha</taxon>
        <taxon>Hippoboscoidea</taxon>
        <taxon>Glossinidae</taxon>
        <taxon>Glossina</taxon>
    </lineage>
</organism>
<dbReference type="Gene3D" id="1.25.40.180">
    <property type="match status" value="1"/>
</dbReference>
<dbReference type="GO" id="GO:0006446">
    <property type="term" value="P:regulation of translational initiation"/>
    <property type="evidence" value="ECO:0007669"/>
    <property type="project" value="TreeGrafter"/>
</dbReference>
<dbReference type="STRING" id="7395.A0A1A9UDQ1"/>
<dbReference type="AlphaFoldDB" id="A0A1A9UDQ1"/>
<dbReference type="GO" id="GO:0008494">
    <property type="term" value="F:translation activator activity"/>
    <property type="evidence" value="ECO:0007669"/>
    <property type="project" value="TreeGrafter"/>
</dbReference>
<feature type="compositionally biased region" description="Basic and acidic residues" evidence="1">
    <location>
        <begin position="79"/>
        <end position="88"/>
    </location>
</feature>